<reference evidence="7 8" key="1">
    <citation type="journal article" date="2021" name="Elife">
        <title>Chloroplast acquisition without the gene transfer in kleptoplastic sea slugs, Plakobranchus ocellatus.</title>
        <authorList>
            <person name="Maeda T."/>
            <person name="Takahashi S."/>
            <person name="Yoshida T."/>
            <person name="Shimamura S."/>
            <person name="Takaki Y."/>
            <person name="Nagai Y."/>
            <person name="Toyoda A."/>
            <person name="Suzuki Y."/>
            <person name="Arimoto A."/>
            <person name="Ishii H."/>
            <person name="Satoh N."/>
            <person name="Nishiyama T."/>
            <person name="Hasebe M."/>
            <person name="Maruyama T."/>
            <person name="Minagawa J."/>
            <person name="Obokata J."/>
            <person name="Shigenobu S."/>
        </authorList>
    </citation>
    <scope>NUCLEOTIDE SEQUENCE [LARGE SCALE GENOMIC DNA]</scope>
</reference>
<evidence type="ECO:0000256" key="5">
    <source>
        <dbReference type="PIRSR" id="PIRSR619791-2"/>
    </source>
</evidence>
<feature type="chain" id="PRO_5043932470" evidence="6">
    <location>
        <begin position="21"/>
        <end position="694"/>
    </location>
</feature>
<evidence type="ECO:0000256" key="3">
    <source>
        <dbReference type="ARBA" id="ARBA00022729"/>
    </source>
</evidence>
<dbReference type="GO" id="GO:0005576">
    <property type="term" value="C:extracellular region"/>
    <property type="evidence" value="ECO:0007669"/>
    <property type="project" value="UniProtKB-SubCell"/>
</dbReference>
<dbReference type="GO" id="GO:0020037">
    <property type="term" value="F:heme binding"/>
    <property type="evidence" value="ECO:0007669"/>
    <property type="project" value="InterPro"/>
</dbReference>
<accession>A0AAV4JLV7</accession>
<gene>
    <name evidence="7" type="ORF">ElyMa_006986200</name>
</gene>
<evidence type="ECO:0000256" key="1">
    <source>
        <dbReference type="ARBA" id="ARBA00004613"/>
    </source>
</evidence>
<keyword evidence="3 6" id="KW-0732">Signal</keyword>
<name>A0AAV4JLV7_9GAST</name>
<sequence length="694" mass="77766">MFAASIATLLLLDLVNISHACSYLGKISGRRLNEFHANRMKRDTLTCNSSYPYRSFDGSCNNLNNPTFGQTGAMFRRILDPVYGGDGKGSTPRLTATSGNELPKPRSISVLIHDEGNFFNDAFTQMVMQWGQFLDHDITDTPTASNTSVCCYDSLVTSDEVHSDVTTGGTCFPIIIDEGDRYFNTVSTRCMVFYRSDPMTDSSGVRQQYNAATPWIDGSQIYGTSDTMAASLRSGSDGKLLVNTVGDEDFLPEDSNSDDSVCFVRETGEYCFLAGDHRVNVFAGLSAFHTIFVRYHNRICDRLLALHSDWDDDTTFQEARRIVVAVLQVITYKEFIRHILGSTTANTYDLFVGDTDYAYNSSVDPTLSNVFSTAAYRFGHSMLSDSITLDGTVTLTSELYMRPKYTLNNMKAVLEGLQDEKLFRTDRWYTESLTDRMFETPEVSQSGFDVAARNIQRGRDHGLPPYNAWREHYGLAKKANFSEMDQGSGRYTRLYETVDDIDLYSGGVSEDLVSGGRVGELYSIILGEQFKDLKFGDRFWFENTGDISSFSTQQVNQLRRASLARVLCDTVAGIESVPRSPFKAVDDESNPVEACSDISDINIKRRTTDSEMLKQLAHLVIEIFDRSIEREGFEYDDLSFSLRTMDSNPGSLTFRRPIEAVYIAKKMADAPGSKSITHVMRISCFLKQKTGSLK</sequence>
<keyword evidence="5" id="KW-0479">Metal-binding</keyword>
<keyword evidence="8" id="KW-1185">Reference proteome</keyword>
<keyword evidence="7" id="KW-0575">Peroxidase</keyword>
<dbReference type="GO" id="GO:0004601">
    <property type="term" value="F:peroxidase activity"/>
    <property type="evidence" value="ECO:0007669"/>
    <property type="project" value="UniProtKB-KW"/>
</dbReference>
<dbReference type="PANTHER" id="PTHR11475:SF4">
    <property type="entry name" value="CHORION PEROXIDASE"/>
    <property type="match status" value="1"/>
</dbReference>
<feature type="binding site" description="axial binding residue" evidence="5">
    <location>
        <position position="380"/>
    </location>
    <ligand>
        <name>heme b</name>
        <dbReference type="ChEBI" id="CHEBI:60344"/>
    </ligand>
    <ligandPart>
        <name>Fe</name>
        <dbReference type="ChEBI" id="CHEBI:18248"/>
    </ligandPart>
</feature>
<dbReference type="GO" id="GO:0006979">
    <property type="term" value="P:response to oxidative stress"/>
    <property type="evidence" value="ECO:0007669"/>
    <property type="project" value="InterPro"/>
</dbReference>
<dbReference type="CDD" id="cd09823">
    <property type="entry name" value="peroxinectin_like"/>
    <property type="match status" value="1"/>
</dbReference>
<dbReference type="GO" id="GO:0046872">
    <property type="term" value="F:metal ion binding"/>
    <property type="evidence" value="ECO:0007669"/>
    <property type="project" value="UniProtKB-KW"/>
</dbReference>
<comment type="caution">
    <text evidence="7">The sequence shown here is derived from an EMBL/GenBank/DDBJ whole genome shotgun (WGS) entry which is preliminary data.</text>
</comment>
<keyword evidence="7" id="KW-0560">Oxidoreductase</keyword>
<organism evidence="7 8">
    <name type="scientific">Elysia marginata</name>
    <dbReference type="NCBI Taxonomy" id="1093978"/>
    <lineage>
        <taxon>Eukaryota</taxon>
        <taxon>Metazoa</taxon>
        <taxon>Spiralia</taxon>
        <taxon>Lophotrochozoa</taxon>
        <taxon>Mollusca</taxon>
        <taxon>Gastropoda</taxon>
        <taxon>Heterobranchia</taxon>
        <taxon>Euthyneura</taxon>
        <taxon>Panpulmonata</taxon>
        <taxon>Sacoglossa</taxon>
        <taxon>Placobranchoidea</taxon>
        <taxon>Plakobranchidae</taxon>
        <taxon>Elysia</taxon>
    </lineage>
</organism>
<evidence type="ECO:0000313" key="7">
    <source>
        <dbReference type="EMBL" id="GFS23763.1"/>
    </source>
</evidence>
<keyword evidence="5" id="KW-0408">Iron</keyword>
<dbReference type="Pfam" id="PF03098">
    <property type="entry name" value="An_peroxidase"/>
    <property type="match status" value="1"/>
</dbReference>
<comment type="subcellular location">
    <subcellularLocation>
        <location evidence="1">Secreted</location>
    </subcellularLocation>
</comment>
<feature type="signal peptide" evidence="6">
    <location>
        <begin position="1"/>
        <end position="20"/>
    </location>
</feature>
<dbReference type="PRINTS" id="PR00457">
    <property type="entry name" value="ANPEROXIDASE"/>
</dbReference>
<dbReference type="InterPro" id="IPR019791">
    <property type="entry name" value="Haem_peroxidase_animal"/>
</dbReference>
<evidence type="ECO:0000256" key="6">
    <source>
        <dbReference type="SAM" id="SignalP"/>
    </source>
</evidence>
<dbReference type="FunFam" id="1.10.640.10:FF:000003">
    <property type="entry name" value="chorion peroxidase"/>
    <property type="match status" value="1"/>
</dbReference>
<dbReference type="SUPFAM" id="SSF48113">
    <property type="entry name" value="Heme-dependent peroxidases"/>
    <property type="match status" value="1"/>
</dbReference>
<protein>
    <submittedName>
        <fullName evidence="7">Peroxidase</fullName>
    </submittedName>
</protein>
<keyword evidence="5" id="KW-0349">Heme</keyword>
<evidence type="ECO:0000256" key="4">
    <source>
        <dbReference type="ARBA" id="ARBA00023180"/>
    </source>
</evidence>
<dbReference type="AlphaFoldDB" id="A0AAV4JLV7"/>
<dbReference type="PROSITE" id="PS50292">
    <property type="entry name" value="PEROXIDASE_3"/>
    <property type="match status" value="1"/>
</dbReference>
<proteinExistence type="predicted"/>
<dbReference type="Gene3D" id="1.10.640.10">
    <property type="entry name" value="Haem peroxidase domain superfamily, animal type"/>
    <property type="match status" value="1"/>
</dbReference>
<dbReference type="Proteomes" id="UP000762676">
    <property type="component" value="Unassembled WGS sequence"/>
</dbReference>
<keyword evidence="4" id="KW-0325">Glycoprotein</keyword>
<evidence type="ECO:0000256" key="2">
    <source>
        <dbReference type="ARBA" id="ARBA00022525"/>
    </source>
</evidence>
<keyword evidence="2" id="KW-0964">Secreted</keyword>
<dbReference type="PANTHER" id="PTHR11475">
    <property type="entry name" value="OXIDASE/PEROXIDASE"/>
    <property type="match status" value="1"/>
</dbReference>
<evidence type="ECO:0000313" key="8">
    <source>
        <dbReference type="Proteomes" id="UP000762676"/>
    </source>
</evidence>
<dbReference type="EMBL" id="BMAT01013954">
    <property type="protein sequence ID" value="GFS23763.1"/>
    <property type="molecule type" value="Genomic_DNA"/>
</dbReference>
<dbReference type="InterPro" id="IPR037120">
    <property type="entry name" value="Haem_peroxidase_sf_animal"/>
</dbReference>
<dbReference type="InterPro" id="IPR010255">
    <property type="entry name" value="Haem_peroxidase_sf"/>
</dbReference>